<accession>A0A0S3K6E3</accession>
<evidence type="ECO:0000313" key="4">
    <source>
        <dbReference type="Proteomes" id="UP000183039"/>
    </source>
</evidence>
<keyword evidence="3" id="KW-1185">Reference proteome</keyword>
<protein>
    <submittedName>
        <fullName evidence="2">Uncharacterized protein</fullName>
    </submittedName>
</protein>
<dbReference type="AlphaFoldDB" id="A0A0S3K6E3"/>
<dbReference type="Gene3D" id="2.40.50.100">
    <property type="match status" value="1"/>
</dbReference>
<dbReference type="Proteomes" id="UP000183039">
    <property type="component" value="Unassembled WGS sequence"/>
</dbReference>
<evidence type="ECO:0000313" key="2">
    <source>
        <dbReference type="EMBL" id="OJG92846.1"/>
    </source>
</evidence>
<reference evidence="1 3" key="2">
    <citation type="submission" date="2015-12" db="EMBL/GenBank/DDBJ databases">
        <authorList>
            <person name="Lauer A."/>
            <person name="Humrighouse B."/>
            <person name="Loparev V."/>
            <person name="Shewmaker P.L."/>
            <person name="Whitney A.M."/>
            <person name="McLaughlin R.W."/>
        </authorList>
    </citation>
    <scope>NUCLEOTIDE SEQUENCE [LARGE SCALE GENOMIC DNA]</scope>
    <source>
        <strain evidence="1 3">LMG 23085</strain>
    </source>
</reference>
<proteinExistence type="predicted"/>
<dbReference type="RefSeq" id="WP_071876833.1">
    <property type="nucleotide sequence ID" value="NZ_JXLC01000004.1"/>
</dbReference>
<reference evidence="2 4" key="1">
    <citation type="submission" date="2014-12" db="EMBL/GenBank/DDBJ databases">
        <title>Draft genome sequences of 29 type strains of Enterococci.</title>
        <authorList>
            <person name="Zhong Z."/>
            <person name="Sun Z."/>
            <person name="Liu W."/>
            <person name="Zhang W."/>
            <person name="Zhang H."/>
        </authorList>
    </citation>
    <scope>NUCLEOTIDE SEQUENCE [LARGE SCALE GENOMIC DNA]</scope>
    <source>
        <strain evidence="2 4">DSM 22801</strain>
    </source>
</reference>
<sequence length="109" mass="12822">MKKEYFFKNIKNEVEQRINKENEFAISYVRLFLYGHRLILSNLVGKIAINDEVKINSIQEKGNLLFTIESLSVCYDIVMEERGVIKKIYTEDSRVVMYNTPIILLEAIE</sequence>
<dbReference type="Proteomes" id="UP000065511">
    <property type="component" value="Chromosome"/>
</dbReference>
<dbReference type="SUPFAM" id="SSF51230">
    <property type="entry name" value="Single hybrid motif"/>
    <property type="match status" value="1"/>
</dbReference>
<organism evidence="2 4">
    <name type="scientific">Enterococcus silesiacus</name>
    <dbReference type="NCBI Taxonomy" id="332949"/>
    <lineage>
        <taxon>Bacteria</taxon>
        <taxon>Bacillati</taxon>
        <taxon>Bacillota</taxon>
        <taxon>Bacilli</taxon>
        <taxon>Lactobacillales</taxon>
        <taxon>Enterococcaceae</taxon>
        <taxon>Enterococcus</taxon>
    </lineage>
</organism>
<dbReference type="KEGG" id="ess:ATZ33_00165"/>
<evidence type="ECO:0000313" key="1">
    <source>
        <dbReference type="EMBL" id="ALR99851.1"/>
    </source>
</evidence>
<gene>
    <name evidence="1" type="ORF">ATZ33_00165</name>
    <name evidence="2" type="ORF">RV15_GL002791</name>
</gene>
<dbReference type="EMBL" id="JXLC01000004">
    <property type="protein sequence ID" value="OJG92846.1"/>
    <property type="molecule type" value="Genomic_DNA"/>
</dbReference>
<dbReference type="InterPro" id="IPR011053">
    <property type="entry name" value="Single_hybrid_motif"/>
</dbReference>
<evidence type="ECO:0000313" key="3">
    <source>
        <dbReference type="Proteomes" id="UP000065511"/>
    </source>
</evidence>
<dbReference type="EMBL" id="CP013614">
    <property type="protein sequence ID" value="ALR99851.1"/>
    <property type="molecule type" value="Genomic_DNA"/>
</dbReference>
<name>A0A0S3K6E3_9ENTE</name>